<evidence type="ECO:0000313" key="10">
    <source>
        <dbReference type="EMBL" id="SPE21543.1"/>
    </source>
</evidence>
<evidence type="ECO:0000259" key="9">
    <source>
        <dbReference type="SMART" id="SM00470"/>
    </source>
</evidence>
<dbReference type="EMBL" id="OKRC01000006">
    <property type="protein sequence ID" value="SPE21543.1"/>
    <property type="molecule type" value="Genomic_DNA"/>
</dbReference>
<dbReference type="GO" id="GO:0003677">
    <property type="term" value="F:DNA binding"/>
    <property type="evidence" value="ECO:0007669"/>
    <property type="project" value="UniProtKB-KW"/>
</dbReference>
<organism evidence="10 11">
    <name type="scientific">Latilactobacillus sakei</name>
    <name type="common">Lactobacillus sakei</name>
    <dbReference type="NCBI Taxonomy" id="1599"/>
    <lineage>
        <taxon>Bacteria</taxon>
        <taxon>Bacillati</taxon>
        <taxon>Bacillota</taxon>
        <taxon>Bacilli</taxon>
        <taxon>Lactobacillales</taxon>
        <taxon>Lactobacillaceae</taxon>
        <taxon>Latilactobacillus</taxon>
    </lineage>
</organism>
<evidence type="ECO:0000256" key="8">
    <source>
        <dbReference type="SAM" id="MobiDB-lite"/>
    </source>
</evidence>
<keyword evidence="5" id="KW-0238">DNA-binding</keyword>
<dbReference type="GO" id="GO:0009295">
    <property type="term" value="C:nucleoid"/>
    <property type="evidence" value="ECO:0007669"/>
    <property type="project" value="UniProtKB-SubCell"/>
</dbReference>
<dbReference type="InterPro" id="IPR003115">
    <property type="entry name" value="ParB_N"/>
</dbReference>
<dbReference type="SMART" id="SM00470">
    <property type="entry name" value="ParB"/>
    <property type="match status" value="1"/>
</dbReference>
<dbReference type="InterPro" id="IPR036086">
    <property type="entry name" value="ParB/Sulfiredoxin_sf"/>
</dbReference>
<name>A0A223K4J0_LATSK</name>
<keyword evidence="3" id="KW-0963">Cytoplasm</keyword>
<keyword evidence="7" id="KW-0131">Cell cycle</keyword>
<dbReference type="SUPFAM" id="SSF109709">
    <property type="entry name" value="KorB DNA-binding domain-like"/>
    <property type="match status" value="1"/>
</dbReference>
<dbReference type="SUPFAM" id="SSF110849">
    <property type="entry name" value="ParB/Sulfiredoxin"/>
    <property type="match status" value="1"/>
</dbReference>
<keyword evidence="6" id="KW-0717">Septation</keyword>
<comment type="similarity">
    <text evidence="2">Belongs to the ParB family.</text>
</comment>
<evidence type="ECO:0000256" key="2">
    <source>
        <dbReference type="ARBA" id="ARBA00006295"/>
    </source>
</evidence>
<dbReference type="NCBIfam" id="TIGR00180">
    <property type="entry name" value="parB_part"/>
    <property type="match status" value="1"/>
</dbReference>
<evidence type="ECO:0000256" key="5">
    <source>
        <dbReference type="ARBA" id="ARBA00023125"/>
    </source>
</evidence>
<dbReference type="AlphaFoldDB" id="A0A223K4J0"/>
<dbReference type="PANTHER" id="PTHR33375">
    <property type="entry name" value="CHROMOSOME-PARTITIONING PROTEIN PARB-RELATED"/>
    <property type="match status" value="1"/>
</dbReference>
<feature type="region of interest" description="Disordered" evidence="8">
    <location>
        <begin position="220"/>
        <end position="256"/>
    </location>
</feature>
<accession>A0A223K4J0</accession>
<dbReference type="GeneID" id="57132836"/>
<dbReference type="InterPro" id="IPR023705">
    <property type="entry name" value="Nucleoid_occlusion_protein"/>
</dbReference>
<evidence type="ECO:0000256" key="4">
    <source>
        <dbReference type="ARBA" id="ARBA00022618"/>
    </source>
</evidence>
<proteinExistence type="inferred from homology"/>
<keyword evidence="4" id="KW-0132">Cell division</keyword>
<protein>
    <submittedName>
        <fullName evidence="10">Nucleoid occlusion protein</fullName>
    </submittedName>
</protein>
<dbReference type="FunFam" id="1.10.10.2830:FF:000001">
    <property type="entry name" value="Chromosome partitioning protein ParB"/>
    <property type="match status" value="1"/>
</dbReference>
<dbReference type="GO" id="GO:0000917">
    <property type="term" value="P:division septum assembly"/>
    <property type="evidence" value="ECO:0007669"/>
    <property type="project" value="UniProtKB-KW"/>
</dbReference>
<dbReference type="NCBIfam" id="TIGR04285">
    <property type="entry name" value="nucleoid_noc"/>
    <property type="match status" value="1"/>
</dbReference>
<dbReference type="InterPro" id="IPR041468">
    <property type="entry name" value="HTH_ParB/Spo0J"/>
</dbReference>
<evidence type="ECO:0000256" key="1">
    <source>
        <dbReference type="ARBA" id="ARBA00004453"/>
    </source>
</evidence>
<reference evidence="10 11" key="1">
    <citation type="submission" date="2018-02" db="EMBL/GenBank/DDBJ databases">
        <authorList>
            <person name="Rodrigo-Torres L."/>
            <person name="Arahal R. D."/>
            <person name="Lucena T."/>
        </authorList>
    </citation>
    <scope>NUCLEOTIDE SEQUENCE [LARGE SCALE GENOMIC DNA]</scope>
    <source>
        <strain evidence="10 11">CECT 9267</strain>
    </source>
</reference>
<dbReference type="Proteomes" id="UP000239650">
    <property type="component" value="Unassembled WGS sequence"/>
</dbReference>
<evidence type="ECO:0000256" key="6">
    <source>
        <dbReference type="ARBA" id="ARBA00023210"/>
    </source>
</evidence>
<dbReference type="Gene3D" id="1.10.10.2830">
    <property type="match status" value="1"/>
</dbReference>
<comment type="caution">
    <text evidence="10">The sequence shown here is derived from an EMBL/GenBank/DDBJ whole genome shotgun (WGS) entry which is preliminary data.</text>
</comment>
<evidence type="ECO:0000256" key="3">
    <source>
        <dbReference type="ARBA" id="ARBA00022490"/>
    </source>
</evidence>
<dbReference type="CDD" id="cd16393">
    <property type="entry name" value="SPO0J_N"/>
    <property type="match status" value="1"/>
</dbReference>
<evidence type="ECO:0000256" key="7">
    <source>
        <dbReference type="ARBA" id="ARBA00023306"/>
    </source>
</evidence>
<dbReference type="InterPro" id="IPR004437">
    <property type="entry name" value="ParB/RepB/Spo0J"/>
</dbReference>
<dbReference type="Gene3D" id="3.90.1530.30">
    <property type="match status" value="1"/>
</dbReference>
<dbReference type="GO" id="GO:0005694">
    <property type="term" value="C:chromosome"/>
    <property type="evidence" value="ECO:0007669"/>
    <property type="project" value="TreeGrafter"/>
</dbReference>
<dbReference type="Pfam" id="PF17762">
    <property type="entry name" value="HTH_ParB"/>
    <property type="match status" value="1"/>
</dbReference>
<dbReference type="RefSeq" id="WP_016264317.1">
    <property type="nucleotide sequence ID" value="NZ_CAKMCP010000003.1"/>
</dbReference>
<feature type="domain" description="ParB-like N-terminal" evidence="9">
    <location>
        <begin position="21"/>
        <end position="111"/>
    </location>
</feature>
<feature type="compositionally biased region" description="Acidic residues" evidence="8">
    <location>
        <begin position="220"/>
        <end position="237"/>
    </location>
</feature>
<dbReference type="PANTHER" id="PTHR33375:SF8">
    <property type="entry name" value="NUCLEOID OCCLUSION PROTEIN"/>
    <property type="match status" value="1"/>
</dbReference>
<dbReference type="GO" id="GO:0045881">
    <property type="term" value="P:positive regulation of sporulation resulting in formation of a cellular spore"/>
    <property type="evidence" value="ECO:0007669"/>
    <property type="project" value="TreeGrafter"/>
</dbReference>
<dbReference type="InterPro" id="IPR050336">
    <property type="entry name" value="Chromosome_partition/occlusion"/>
</dbReference>
<dbReference type="Pfam" id="PF02195">
    <property type="entry name" value="ParB_N"/>
    <property type="match status" value="1"/>
</dbReference>
<gene>
    <name evidence="10" type="primary">noc</name>
    <name evidence="10" type="ORF">LAS9267_01427</name>
</gene>
<evidence type="ECO:0000313" key="11">
    <source>
        <dbReference type="Proteomes" id="UP000239650"/>
    </source>
</evidence>
<comment type="subcellular location">
    <subcellularLocation>
        <location evidence="1">Cytoplasm</location>
        <location evidence="1">Nucleoid</location>
    </subcellularLocation>
</comment>
<sequence>MAISFFGKKKEETSSSVNQVVMVPVAAIVPNRFQPRKVFNADHIGELASTIEQHGLLQPIVLREYEDQKFEIIAGERRFRAIQTLKWAELPAIVQKMDDHETASMALIENLQREELTAVEEADAYQNLMKLNGFTQASLAEKMGKSQSFVANKLRLLKLSQPVQEAIMNHEISERHGRSLLKLDEFNQQMVLHQILAEQLTVKDTEALVASIINPEPAVEEEVADIEEEPATTEEATETPKKAGKKKAPKKEMTTADTKVAVNTIKKSIELIEQSGIPVSAVEDDQKDVYRITIEIPKK</sequence>
<dbReference type="GO" id="GO:0007059">
    <property type="term" value="P:chromosome segregation"/>
    <property type="evidence" value="ECO:0007669"/>
    <property type="project" value="TreeGrafter"/>
</dbReference>
<dbReference type="FunFam" id="3.90.1530.30:FF:000001">
    <property type="entry name" value="Chromosome partitioning protein ParB"/>
    <property type="match status" value="1"/>
</dbReference>